<keyword evidence="2" id="KW-1185">Reference proteome</keyword>
<organism evidence="1 2">
    <name type="scientific">Blattamonas nauphoetae</name>
    <dbReference type="NCBI Taxonomy" id="2049346"/>
    <lineage>
        <taxon>Eukaryota</taxon>
        <taxon>Metamonada</taxon>
        <taxon>Preaxostyla</taxon>
        <taxon>Oxymonadida</taxon>
        <taxon>Blattamonas</taxon>
    </lineage>
</organism>
<reference evidence="1 2" key="1">
    <citation type="journal article" date="2022" name="bioRxiv">
        <title>Genomics of Preaxostyla Flagellates Illuminates Evolutionary Transitions and the Path Towards Mitochondrial Loss.</title>
        <authorList>
            <person name="Novak L.V.F."/>
            <person name="Treitli S.C."/>
            <person name="Pyrih J."/>
            <person name="Halakuc P."/>
            <person name="Pipaliya S.V."/>
            <person name="Vacek V."/>
            <person name="Brzon O."/>
            <person name="Soukal P."/>
            <person name="Eme L."/>
            <person name="Dacks J.B."/>
            <person name="Karnkowska A."/>
            <person name="Elias M."/>
            <person name="Hampl V."/>
        </authorList>
    </citation>
    <scope>NUCLEOTIDE SEQUENCE [LARGE SCALE GENOMIC DNA]</scope>
    <source>
        <strain evidence="1">NAU3</strain>
        <tissue evidence="1">Gut</tissue>
    </source>
</reference>
<evidence type="ECO:0000313" key="2">
    <source>
        <dbReference type="Proteomes" id="UP001281761"/>
    </source>
</evidence>
<name>A0ABQ9X504_9EUKA</name>
<comment type="caution">
    <text evidence="1">The sequence shown here is derived from an EMBL/GenBank/DDBJ whole genome shotgun (WGS) entry which is preliminary data.</text>
</comment>
<dbReference type="EMBL" id="JARBJD010000222">
    <property type="protein sequence ID" value="KAK2946678.1"/>
    <property type="molecule type" value="Genomic_DNA"/>
</dbReference>
<proteinExistence type="predicted"/>
<protein>
    <submittedName>
        <fullName evidence="1">Uncharacterized protein</fullName>
    </submittedName>
</protein>
<evidence type="ECO:0000313" key="1">
    <source>
        <dbReference type="EMBL" id="KAK2946678.1"/>
    </source>
</evidence>
<accession>A0ABQ9X504</accession>
<sequence>MNWDLNLKEISFAEESSNSVPSGALIFISDSSIATQIALSPFPPINIQEETKMDERITPSSITLSIERQTGQLIVSFSLTITSCSFTSFTSSTSPSILSATIQPIQSVTLSDTSFVSCHSSASTRSGVHDVSLSEGSTITFTHSYETFTSCSSPKATANLNFLSHPSLSESVISLSLDFDWTKTSDSLADLAVKEGEHPVPGSLFLLFSATKLFPSTPAYSNPTQPPPKHTLVSSTFLKQMSHREQSTSLSWGVECSHTIDANEEDSLVFGETYSISSAHRDGSPVHVTSGITLQIPTEPTVNGASFSFPSLLHKSCILFNAENEIVSKTLLIGYPSTLQFDIHSNLKSITNVEPERDMVLLNGTFWFKMGVKPINLTFHIDENTGNDGQSREEISSPCTTVELTWKITVDLLM</sequence>
<gene>
    <name evidence="1" type="ORF">BLNAU_18430</name>
</gene>
<dbReference type="Proteomes" id="UP001281761">
    <property type="component" value="Unassembled WGS sequence"/>
</dbReference>